<keyword evidence="1" id="KW-0472">Membrane</keyword>
<dbReference type="HAMAP" id="MF_02088">
    <property type="entry name" value="Q_prec_transport"/>
    <property type="match status" value="1"/>
</dbReference>
<organism evidence="2 3">
    <name type="scientific">Candidatus Ornithospirochaeta avicola</name>
    <dbReference type="NCBI Taxonomy" id="2840896"/>
    <lineage>
        <taxon>Bacteria</taxon>
        <taxon>Pseudomonadati</taxon>
        <taxon>Spirochaetota</taxon>
        <taxon>Spirochaetia</taxon>
        <taxon>Spirochaetales</taxon>
        <taxon>Spirochaetaceae</taxon>
        <taxon>Spirochaetaceae incertae sedis</taxon>
        <taxon>Candidatus Ornithospirochaeta</taxon>
    </lineage>
</organism>
<proteinExistence type="inferred from homology"/>
<keyword evidence="1" id="KW-0813">Transport</keyword>
<feature type="transmembrane region" description="Helical" evidence="1">
    <location>
        <begin position="12"/>
        <end position="31"/>
    </location>
</feature>
<dbReference type="PANTHER" id="PTHR34300:SF2">
    <property type="entry name" value="QUEUOSINE PRECURSOR TRANSPORTER-RELATED"/>
    <property type="match status" value="1"/>
</dbReference>
<evidence type="ECO:0000313" key="2">
    <source>
        <dbReference type="EMBL" id="HIV98599.1"/>
    </source>
</evidence>
<dbReference type="PANTHER" id="PTHR34300">
    <property type="entry name" value="QUEUOSINE PRECURSOR TRANSPORTER-RELATED"/>
    <property type="match status" value="1"/>
</dbReference>
<feature type="transmembrane region" description="Helical" evidence="1">
    <location>
        <begin position="83"/>
        <end position="102"/>
    </location>
</feature>
<evidence type="ECO:0000256" key="1">
    <source>
        <dbReference type="HAMAP-Rule" id="MF_02088"/>
    </source>
</evidence>
<accession>A0A9D1PS80</accession>
<reference evidence="2" key="1">
    <citation type="journal article" date="2021" name="PeerJ">
        <title>Extensive microbial diversity within the chicken gut microbiome revealed by metagenomics and culture.</title>
        <authorList>
            <person name="Gilroy R."/>
            <person name="Ravi A."/>
            <person name="Getino M."/>
            <person name="Pursley I."/>
            <person name="Horton D.L."/>
            <person name="Alikhan N.F."/>
            <person name="Baker D."/>
            <person name="Gharbi K."/>
            <person name="Hall N."/>
            <person name="Watson M."/>
            <person name="Adriaenssens E.M."/>
            <person name="Foster-Nyarko E."/>
            <person name="Jarju S."/>
            <person name="Secka A."/>
            <person name="Antonio M."/>
            <person name="Oren A."/>
            <person name="Chaudhuri R.R."/>
            <person name="La Ragione R."/>
            <person name="Hildebrand F."/>
            <person name="Pallen M.J."/>
        </authorList>
    </citation>
    <scope>NUCLEOTIDE SEQUENCE</scope>
    <source>
        <strain evidence="2">Gambia11-129</strain>
    </source>
</reference>
<reference evidence="2" key="2">
    <citation type="submission" date="2021-04" db="EMBL/GenBank/DDBJ databases">
        <authorList>
            <person name="Gilroy R."/>
        </authorList>
    </citation>
    <scope>NUCLEOTIDE SEQUENCE</scope>
    <source>
        <strain evidence="2">Gambia11-129</strain>
    </source>
</reference>
<feature type="transmembrane region" description="Helical" evidence="1">
    <location>
        <begin position="191"/>
        <end position="214"/>
    </location>
</feature>
<comment type="caution">
    <text evidence="2">The sequence shown here is derived from an EMBL/GenBank/DDBJ whole genome shotgun (WGS) entry which is preliminary data.</text>
</comment>
<name>A0A9D1PS80_9SPIO</name>
<feature type="transmembrane region" description="Helical" evidence="1">
    <location>
        <begin position="37"/>
        <end position="62"/>
    </location>
</feature>
<dbReference type="Pfam" id="PF02592">
    <property type="entry name" value="Vut_1"/>
    <property type="match status" value="1"/>
</dbReference>
<dbReference type="GO" id="GO:0022857">
    <property type="term" value="F:transmembrane transporter activity"/>
    <property type="evidence" value="ECO:0007669"/>
    <property type="project" value="UniProtKB-UniRule"/>
</dbReference>
<keyword evidence="1" id="KW-1133">Transmembrane helix</keyword>
<dbReference type="AlphaFoldDB" id="A0A9D1PS80"/>
<keyword evidence="1" id="KW-1003">Cell membrane</keyword>
<gene>
    <name evidence="2" type="ORF">IAB12_02320</name>
</gene>
<dbReference type="Proteomes" id="UP000823936">
    <property type="component" value="Unassembled WGS sequence"/>
</dbReference>
<dbReference type="EMBL" id="DXHU01000008">
    <property type="protein sequence ID" value="HIV98599.1"/>
    <property type="molecule type" value="Genomic_DNA"/>
</dbReference>
<dbReference type="InterPro" id="IPR003744">
    <property type="entry name" value="YhhQ"/>
</dbReference>
<keyword evidence="1" id="KW-0812">Transmembrane</keyword>
<comment type="similarity">
    <text evidence="1">Belongs to the vitamin uptake transporter (VUT/ECF) (TC 2.A.88) family. Q precursor transporter subfamily.</text>
</comment>
<feature type="transmembrane region" description="Helical" evidence="1">
    <location>
        <begin position="122"/>
        <end position="142"/>
    </location>
</feature>
<sequence>MNKVTENPSKNRLGSFSPLTVISSLLVMLYLTANLMAVKVITVCGLSVFDAGTITFPFAYMLSDVLAEVWGYKTARKVIITTFFCNVALIIFTSIGIILPYPEYMESMQRSYTEVFSYVPRITVASLIAFLSGQLVNAKVLVKMKERQKDGRLLFLRTIFSSICGYVFDTLIFTVIAFYGTVSREDLLSMIVLQYIAKTLIEALIGTPCAYLIIGYLRRNYGFK</sequence>
<comment type="subcellular location">
    <subcellularLocation>
        <location evidence="1">Cell membrane</location>
        <topology evidence="1">Multi-pass membrane protein</topology>
    </subcellularLocation>
</comment>
<evidence type="ECO:0000313" key="3">
    <source>
        <dbReference type="Proteomes" id="UP000823936"/>
    </source>
</evidence>
<comment type="function">
    <text evidence="1">Involved in the import of queuosine (Q) precursors, required for Q precursor salvage.</text>
</comment>
<protein>
    <recommendedName>
        <fullName evidence="1">Probable queuosine precursor transporter</fullName>
        <shortName evidence="1">Q precursor transporter</shortName>
    </recommendedName>
</protein>
<dbReference type="GO" id="GO:0005886">
    <property type="term" value="C:plasma membrane"/>
    <property type="evidence" value="ECO:0007669"/>
    <property type="project" value="UniProtKB-SubCell"/>
</dbReference>
<feature type="transmembrane region" description="Helical" evidence="1">
    <location>
        <begin position="154"/>
        <end position="179"/>
    </location>
</feature>
<dbReference type="NCBIfam" id="TIGR00697">
    <property type="entry name" value="queuosine precursor transporter"/>
    <property type="match status" value="1"/>
</dbReference>